<reference evidence="1" key="1">
    <citation type="submission" date="2024-09" db="EMBL/GenBank/DDBJ databases">
        <title>Black Yeasts Isolated from many extreme environments.</title>
        <authorList>
            <person name="Coleine C."/>
            <person name="Stajich J.E."/>
            <person name="Selbmann L."/>
        </authorList>
    </citation>
    <scope>NUCLEOTIDE SEQUENCE</scope>
    <source>
        <strain evidence="1">CCFEE 5737</strain>
    </source>
</reference>
<evidence type="ECO:0000313" key="1">
    <source>
        <dbReference type="EMBL" id="KAK3064142.1"/>
    </source>
</evidence>
<proteinExistence type="predicted"/>
<evidence type="ECO:0000313" key="2">
    <source>
        <dbReference type="Proteomes" id="UP001186974"/>
    </source>
</evidence>
<protein>
    <submittedName>
        <fullName evidence="1">Uncharacterized protein</fullName>
    </submittedName>
</protein>
<name>A0ACC3D9V6_9PEZI</name>
<comment type="caution">
    <text evidence="1">The sequence shown here is derived from an EMBL/GenBank/DDBJ whole genome shotgun (WGS) entry which is preliminary data.</text>
</comment>
<organism evidence="1 2">
    <name type="scientific">Coniosporium uncinatum</name>
    <dbReference type="NCBI Taxonomy" id="93489"/>
    <lineage>
        <taxon>Eukaryota</taxon>
        <taxon>Fungi</taxon>
        <taxon>Dikarya</taxon>
        <taxon>Ascomycota</taxon>
        <taxon>Pezizomycotina</taxon>
        <taxon>Dothideomycetes</taxon>
        <taxon>Dothideomycetes incertae sedis</taxon>
        <taxon>Coniosporium</taxon>
    </lineage>
</organism>
<keyword evidence="2" id="KW-1185">Reference proteome</keyword>
<dbReference type="EMBL" id="JAWDJW010006601">
    <property type="protein sequence ID" value="KAK3064142.1"/>
    <property type="molecule type" value="Genomic_DNA"/>
</dbReference>
<sequence>DEALEEYDSSTVKTRQKVSAADSRRIEVSDETESHDGLVASVDQVVADEVLGGVDSVRLRLRLLALLLRVSRRVPDTFTDLEDLLDLYTESMRPLPLSSFSALINALSAAFKLQISPVLFVTIPVLLANNLLPLIGSAALRYSIWEISQSHLEQYYLPFATSANSVVDSAKVSLLLEQLLLYMLDDLDITPELVAAVETGVNARSQKALGDARKKNKRTTGEEAEAREVLSLSAERLLAIVGVFKPSGPVLDLSSSLSDLSELSSDEDGDETLKNL</sequence>
<gene>
    <name evidence="1" type="ORF">LTS18_009778</name>
</gene>
<feature type="non-terminal residue" evidence="1">
    <location>
        <position position="1"/>
    </location>
</feature>
<dbReference type="Proteomes" id="UP001186974">
    <property type="component" value="Unassembled WGS sequence"/>
</dbReference>
<accession>A0ACC3D9V6</accession>